<keyword evidence="4" id="KW-1185">Reference proteome</keyword>
<dbReference type="SUPFAM" id="SSF54909">
    <property type="entry name" value="Dimeric alpha+beta barrel"/>
    <property type="match status" value="1"/>
</dbReference>
<comment type="similarity">
    <text evidence="1">Belongs to the YciI family.</text>
</comment>
<dbReference type="RefSeq" id="WP_343952491.1">
    <property type="nucleotide sequence ID" value="NZ_BAAAHQ010000025.1"/>
</dbReference>
<evidence type="ECO:0000256" key="1">
    <source>
        <dbReference type="ARBA" id="ARBA00007689"/>
    </source>
</evidence>
<accession>A0ABP4APS4</accession>
<reference evidence="4" key="1">
    <citation type="journal article" date="2019" name="Int. J. Syst. Evol. Microbiol.">
        <title>The Global Catalogue of Microorganisms (GCM) 10K type strain sequencing project: providing services to taxonomists for standard genome sequencing and annotation.</title>
        <authorList>
            <consortium name="The Broad Institute Genomics Platform"/>
            <consortium name="The Broad Institute Genome Sequencing Center for Infectious Disease"/>
            <person name="Wu L."/>
            <person name="Ma J."/>
        </authorList>
    </citation>
    <scope>NUCLEOTIDE SEQUENCE [LARGE SCALE GENOMIC DNA]</scope>
    <source>
        <strain evidence="4">JCM 11136</strain>
    </source>
</reference>
<proteinExistence type="inferred from homology"/>
<sequence>MKIALLLFDREDYWATVPRQEMAAAVAAHAAFGEYLRERGVPFTGVALKPQAEARTLRPGEDTSAPGPFAGLREDLAGIYLIECTGPEEAEEIARRCPMGAGIEIRPTWDA</sequence>
<evidence type="ECO:0000313" key="4">
    <source>
        <dbReference type="Proteomes" id="UP001501578"/>
    </source>
</evidence>
<dbReference type="InterPro" id="IPR011008">
    <property type="entry name" value="Dimeric_a/b-barrel"/>
</dbReference>
<comment type="caution">
    <text evidence="3">The sequence shown here is derived from an EMBL/GenBank/DDBJ whole genome shotgun (WGS) entry which is preliminary data.</text>
</comment>
<dbReference type="InterPro" id="IPR005545">
    <property type="entry name" value="YCII"/>
</dbReference>
<evidence type="ECO:0000313" key="3">
    <source>
        <dbReference type="EMBL" id="GAA0939629.1"/>
    </source>
</evidence>
<protein>
    <submittedName>
        <fullName evidence="3">YciI family protein</fullName>
    </submittedName>
</protein>
<name>A0ABP4APS4_9ACTN</name>
<dbReference type="Pfam" id="PF03795">
    <property type="entry name" value="YCII"/>
    <property type="match status" value="1"/>
</dbReference>
<feature type="domain" description="YCII-related" evidence="2">
    <location>
        <begin position="1"/>
        <end position="107"/>
    </location>
</feature>
<gene>
    <name evidence="3" type="ORF">GCM10009560_50480</name>
</gene>
<dbReference type="Gene3D" id="3.30.70.1060">
    <property type="entry name" value="Dimeric alpha+beta barrel"/>
    <property type="match status" value="1"/>
</dbReference>
<dbReference type="Proteomes" id="UP001501578">
    <property type="component" value="Unassembled WGS sequence"/>
</dbReference>
<organism evidence="3 4">
    <name type="scientific">Nonomuraea longicatena</name>
    <dbReference type="NCBI Taxonomy" id="83682"/>
    <lineage>
        <taxon>Bacteria</taxon>
        <taxon>Bacillati</taxon>
        <taxon>Actinomycetota</taxon>
        <taxon>Actinomycetes</taxon>
        <taxon>Streptosporangiales</taxon>
        <taxon>Streptosporangiaceae</taxon>
        <taxon>Nonomuraea</taxon>
    </lineage>
</organism>
<evidence type="ECO:0000259" key="2">
    <source>
        <dbReference type="Pfam" id="PF03795"/>
    </source>
</evidence>
<dbReference type="EMBL" id="BAAAHQ010000025">
    <property type="protein sequence ID" value="GAA0939629.1"/>
    <property type="molecule type" value="Genomic_DNA"/>
</dbReference>